<dbReference type="EMBL" id="HACG01053374">
    <property type="protein sequence ID" value="CEL00245.1"/>
    <property type="molecule type" value="Transcribed_RNA"/>
</dbReference>
<evidence type="ECO:0000313" key="2">
    <source>
        <dbReference type="EMBL" id="CEL00245.1"/>
    </source>
</evidence>
<sequence>GLGDVEIRAHSISHLGHCKSFHGHNKYLLLNRQDSCFICLAFTPQHHNLIQYKQSFCVRSDRIEEVCDMITGDFPLHTMV</sequence>
<name>A0A0B7C725_9EUPU</name>
<dbReference type="InterPro" id="IPR055472">
    <property type="entry name" value="DUF7044"/>
</dbReference>
<evidence type="ECO:0000259" key="1">
    <source>
        <dbReference type="Pfam" id="PF23071"/>
    </source>
</evidence>
<dbReference type="AlphaFoldDB" id="A0A0B7C725"/>
<protein>
    <recommendedName>
        <fullName evidence="1">DUF7044 domain-containing protein</fullName>
    </recommendedName>
</protein>
<accession>A0A0B7C725</accession>
<feature type="non-terminal residue" evidence="2">
    <location>
        <position position="80"/>
    </location>
</feature>
<organism evidence="2">
    <name type="scientific">Arion vulgaris</name>
    <dbReference type="NCBI Taxonomy" id="1028688"/>
    <lineage>
        <taxon>Eukaryota</taxon>
        <taxon>Metazoa</taxon>
        <taxon>Spiralia</taxon>
        <taxon>Lophotrochozoa</taxon>
        <taxon>Mollusca</taxon>
        <taxon>Gastropoda</taxon>
        <taxon>Heterobranchia</taxon>
        <taxon>Euthyneura</taxon>
        <taxon>Panpulmonata</taxon>
        <taxon>Eupulmonata</taxon>
        <taxon>Stylommatophora</taxon>
        <taxon>Helicina</taxon>
        <taxon>Arionoidea</taxon>
        <taxon>Arionidae</taxon>
        <taxon>Arion</taxon>
    </lineage>
</organism>
<reference evidence="2" key="1">
    <citation type="submission" date="2014-12" db="EMBL/GenBank/DDBJ databases">
        <title>Insight into the proteome of Arion vulgaris.</title>
        <authorList>
            <person name="Aradska J."/>
            <person name="Bulat T."/>
            <person name="Smidak R."/>
            <person name="Sarate P."/>
            <person name="Gangsoo J."/>
            <person name="Sialana F."/>
            <person name="Bilban M."/>
            <person name="Lubec G."/>
        </authorList>
    </citation>
    <scope>NUCLEOTIDE SEQUENCE</scope>
    <source>
        <tissue evidence="2">Skin</tissue>
    </source>
</reference>
<dbReference type="Pfam" id="PF23071">
    <property type="entry name" value="DUF7044"/>
    <property type="match status" value="1"/>
</dbReference>
<proteinExistence type="predicted"/>
<gene>
    <name evidence="2" type="primary">ORF223228</name>
</gene>
<feature type="non-terminal residue" evidence="2">
    <location>
        <position position="1"/>
    </location>
</feature>
<feature type="domain" description="DUF7044" evidence="1">
    <location>
        <begin position="4"/>
        <end position="68"/>
    </location>
</feature>